<dbReference type="GO" id="GO:0000270">
    <property type="term" value="P:peptidoglycan metabolic process"/>
    <property type="evidence" value="ECO:0007669"/>
    <property type="project" value="InterPro"/>
</dbReference>
<evidence type="ECO:0000256" key="1">
    <source>
        <dbReference type="ARBA" id="ARBA00007734"/>
    </source>
</evidence>
<dbReference type="PROSITE" id="PS00922">
    <property type="entry name" value="TRANSGLYCOSYLASE"/>
    <property type="match status" value="1"/>
</dbReference>
<dbReference type="Gene3D" id="1.10.530.10">
    <property type="match status" value="1"/>
</dbReference>
<comment type="similarity">
    <text evidence="1">Belongs to the transglycosylase Slt family.</text>
</comment>
<keyword evidence="4" id="KW-1185">Reference proteome</keyword>
<dbReference type="SUPFAM" id="SSF53955">
    <property type="entry name" value="Lysozyme-like"/>
    <property type="match status" value="1"/>
</dbReference>
<dbReference type="GO" id="GO:0008933">
    <property type="term" value="F:peptidoglycan lytic transglycosylase activity"/>
    <property type="evidence" value="ECO:0007669"/>
    <property type="project" value="InterPro"/>
</dbReference>
<evidence type="ECO:0000259" key="2">
    <source>
        <dbReference type="Pfam" id="PF01464"/>
    </source>
</evidence>
<dbReference type="OrthoDB" id="9815002at2"/>
<dbReference type="InterPro" id="IPR000189">
    <property type="entry name" value="Transglyc_AS"/>
</dbReference>
<gene>
    <name evidence="3" type="ORF">SAMN04490247_2844</name>
</gene>
<dbReference type="EMBL" id="FNEV01000010">
    <property type="protein sequence ID" value="SDJ68485.1"/>
    <property type="molecule type" value="Genomic_DNA"/>
</dbReference>
<evidence type="ECO:0000313" key="3">
    <source>
        <dbReference type="EMBL" id="SDJ68485.1"/>
    </source>
</evidence>
<evidence type="ECO:0000313" key="4">
    <source>
        <dbReference type="Proteomes" id="UP000199225"/>
    </source>
</evidence>
<dbReference type="STRING" id="86666.SAMN04490247_2844"/>
<dbReference type="GO" id="GO:0016020">
    <property type="term" value="C:membrane"/>
    <property type="evidence" value="ECO:0007669"/>
    <property type="project" value="InterPro"/>
</dbReference>
<reference evidence="4" key="1">
    <citation type="submission" date="2016-10" db="EMBL/GenBank/DDBJ databases">
        <authorList>
            <person name="Varghese N."/>
            <person name="Submissions S."/>
        </authorList>
    </citation>
    <scope>NUCLEOTIDE SEQUENCE [LARGE SCALE GENOMIC DNA]</scope>
    <source>
        <strain evidence="4">DSM 4771</strain>
    </source>
</reference>
<feature type="domain" description="Transglycosylase SLT" evidence="2">
    <location>
        <begin position="89"/>
        <end position="196"/>
    </location>
</feature>
<dbReference type="InterPro" id="IPR023346">
    <property type="entry name" value="Lysozyme-like_dom_sf"/>
</dbReference>
<organism evidence="3 4">
    <name type="scientific">Salimicrobium halophilum</name>
    <dbReference type="NCBI Taxonomy" id="86666"/>
    <lineage>
        <taxon>Bacteria</taxon>
        <taxon>Bacillati</taxon>
        <taxon>Bacillota</taxon>
        <taxon>Bacilli</taxon>
        <taxon>Bacillales</taxon>
        <taxon>Bacillaceae</taxon>
        <taxon>Salimicrobium</taxon>
    </lineage>
</organism>
<dbReference type="AlphaFoldDB" id="A0A1G8VSR8"/>
<dbReference type="PANTHER" id="PTHR37423:SF2">
    <property type="entry name" value="MEMBRANE-BOUND LYTIC MUREIN TRANSGLYCOSYLASE C"/>
    <property type="match status" value="1"/>
</dbReference>
<dbReference type="CDD" id="cd00254">
    <property type="entry name" value="LT-like"/>
    <property type="match status" value="1"/>
</dbReference>
<dbReference type="PANTHER" id="PTHR37423">
    <property type="entry name" value="SOLUBLE LYTIC MUREIN TRANSGLYCOSYLASE-RELATED"/>
    <property type="match status" value="1"/>
</dbReference>
<dbReference type="InterPro" id="IPR008258">
    <property type="entry name" value="Transglycosylase_SLT_dom_1"/>
</dbReference>
<accession>A0A1G8VSR8</accession>
<proteinExistence type="inferred from homology"/>
<dbReference type="Pfam" id="PF01464">
    <property type="entry name" value="SLT"/>
    <property type="match status" value="1"/>
</dbReference>
<name>A0A1G8VSR8_9BACI</name>
<protein>
    <submittedName>
        <fullName evidence="3">Soluble lytic murein transglycosylase</fullName>
    </submittedName>
</protein>
<dbReference type="Proteomes" id="UP000199225">
    <property type="component" value="Unassembled WGS sequence"/>
</dbReference>
<sequence>MINMTDFRSMIQMQAMSALQGNRQASSFTSGMQQMMFQSVLEASMNNLESAATGPSKSMTPVQAFSHAQAPEIKDVSTPQSSGDIDGIIREASEKFGVSEKLIRSVVQAESSFNPQAVSHAGAQGLMQLMPATAAGLGVEDPMNPKDNVMGGTMYLRDMLNRYDGDEQLALAAYNAGPGNVDKYGGIPPFEETQNYVRKVLNT</sequence>